<feature type="transmembrane region" description="Helical" evidence="1">
    <location>
        <begin position="740"/>
        <end position="760"/>
    </location>
</feature>
<sequence>MYVGEVIDIKAFIRIKVFIVWILYILFTLTIPYQAMAEEVIHNTGSGISMGKKTIWIVSVPGLSFLEIHPDRLRSYPHLEQLFTSGAIGGVNVRTPERGVEDSYLTMGAGHSVIARSTFSFYMQDEPMDYGFTASSYYEMMTGSIPRGKMILPSLPALLSSNRASLYEGRPGLLGNVLAANGVDVYVYGNRDQGLAANEGLALRQAPMMVMNDRGEVDGGNIGTETLKTNVSRPFGLQTNIETIWNMIDQEVMEGASNRSQVVMIELGDLDRLYAWKSQYDEEQFSIVKHQIMKEIDEFIAELMLRMESEDQLWLISPLPHSTAIRQKYLLVPLALYGKSIQPGLLTSETTRRDGMISNYDIAPTLLMALNIDDNNRWIGTPAAVVPENGHFRQLSEEIKGAADVYRMRPKQLYPFVTYEVTVMLIAFVLILNKRTAYRKWKMFFLYSLLTAPVCMLWEGWFYKQGEDVMGILLIAMTLLSAALWTSAPFYIGLAGVSGTTLFFLLFDGFTGAHAIQHSVLGYDAMIGARYYGIGNEYMGVLIGSAVLCTTALLQFMTEKHKKGKSIAILTAAIYVILLIYLVLPNFGTNAGGAITAAVTFIVAWQRMARPQPGMMRWRSLALWLSAGAAAALILLWLANQLLSISEQSHIGKAMTQIESGNIGYISKLILRKIQMNLHLLGVSSWSKVLVASVLIVPLLLLRPKGKLKQWQHRYPYLMGGFTATAIGSVIALLVNDSGIVAAATMIVFAAVPMLMLKFYEDSASHCS</sequence>
<feature type="transmembrane region" description="Helical" evidence="1">
    <location>
        <begin position="444"/>
        <end position="463"/>
    </location>
</feature>
<name>A0ABW1IRD5_9BACL</name>
<evidence type="ECO:0000313" key="3">
    <source>
        <dbReference type="Proteomes" id="UP001596250"/>
    </source>
</evidence>
<feature type="transmembrane region" description="Helical" evidence="1">
    <location>
        <begin position="715"/>
        <end position="734"/>
    </location>
</feature>
<feature type="transmembrane region" description="Helical" evidence="1">
    <location>
        <begin position="621"/>
        <end position="639"/>
    </location>
</feature>
<comment type="caution">
    <text evidence="2">The sequence shown here is derived from an EMBL/GenBank/DDBJ whole genome shotgun (WGS) entry which is preliminary data.</text>
</comment>
<organism evidence="2 3">
    <name type="scientific">Marinicrinis lubricantis</name>
    <dbReference type="NCBI Taxonomy" id="2086470"/>
    <lineage>
        <taxon>Bacteria</taxon>
        <taxon>Bacillati</taxon>
        <taxon>Bacillota</taxon>
        <taxon>Bacilli</taxon>
        <taxon>Bacillales</taxon>
        <taxon>Paenibacillaceae</taxon>
    </lineage>
</organism>
<feature type="transmembrane region" description="Helical" evidence="1">
    <location>
        <begin position="566"/>
        <end position="584"/>
    </location>
</feature>
<dbReference type="Proteomes" id="UP001596250">
    <property type="component" value="Unassembled WGS sequence"/>
</dbReference>
<feature type="transmembrane region" description="Helical" evidence="1">
    <location>
        <begin position="492"/>
        <end position="516"/>
    </location>
</feature>
<dbReference type="RefSeq" id="WP_379895044.1">
    <property type="nucleotide sequence ID" value="NZ_CBCSCT010000035.1"/>
</dbReference>
<dbReference type="SUPFAM" id="SSF53649">
    <property type="entry name" value="Alkaline phosphatase-like"/>
    <property type="match status" value="1"/>
</dbReference>
<keyword evidence="1" id="KW-1133">Transmembrane helix</keyword>
<dbReference type="EMBL" id="JBHSQV010000167">
    <property type="protein sequence ID" value="MFC5987635.1"/>
    <property type="molecule type" value="Genomic_DNA"/>
</dbReference>
<feature type="transmembrane region" description="Helical" evidence="1">
    <location>
        <begin position="590"/>
        <end position="609"/>
    </location>
</feature>
<evidence type="ECO:0000256" key="1">
    <source>
        <dbReference type="SAM" id="Phobius"/>
    </source>
</evidence>
<evidence type="ECO:0008006" key="4">
    <source>
        <dbReference type="Google" id="ProtNLM"/>
    </source>
</evidence>
<feature type="transmembrane region" description="Helical" evidence="1">
    <location>
        <begin position="536"/>
        <end position="554"/>
    </location>
</feature>
<keyword evidence="1" id="KW-0472">Membrane</keyword>
<feature type="transmembrane region" description="Helical" evidence="1">
    <location>
        <begin position="413"/>
        <end position="432"/>
    </location>
</feature>
<feature type="transmembrane region" description="Helical" evidence="1">
    <location>
        <begin position="12"/>
        <end position="33"/>
    </location>
</feature>
<accession>A0ABW1IRD5</accession>
<keyword evidence="1" id="KW-0812">Transmembrane</keyword>
<feature type="transmembrane region" description="Helical" evidence="1">
    <location>
        <begin position="685"/>
        <end position="703"/>
    </location>
</feature>
<gene>
    <name evidence="2" type="ORF">ACFPXP_14610</name>
</gene>
<reference evidence="3" key="1">
    <citation type="journal article" date="2019" name="Int. J. Syst. Evol. Microbiol.">
        <title>The Global Catalogue of Microorganisms (GCM) 10K type strain sequencing project: providing services to taxonomists for standard genome sequencing and annotation.</title>
        <authorList>
            <consortium name="The Broad Institute Genomics Platform"/>
            <consortium name="The Broad Institute Genome Sequencing Center for Infectious Disease"/>
            <person name="Wu L."/>
            <person name="Ma J."/>
        </authorList>
    </citation>
    <scope>NUCLEOTIDE SEQUENCE [LARGE SCALE GENOMIC DNA]</scope>
    <source>
        <strain evidence="3">CCM 8749</strain>
    </source>
</reference>
<protein>
    <recommendedName>
        <fullName evidence="4">Phosphoglyceromutase</fullName>
    </recommendedName>
</protein>
<keyword evidence="3" id="KW-1185">Reference proteome</keyword>
<dbReference type="InterPro" id="IPR017850">
    <property type="entry name" value="Alkaline_phosphatase_core_sf"/>
</dbReference>
<evidence type="ECO:0000313" key="2">
    <source>
        <dbReference type="EMBL" id="MFC5987635.1"/>
    </source>
</evidence>
<proteinExistence type="predicted"/>
<feature type="transmembrane region" description="Helical" evidence="1">
    <location>
        <begin position="469"/>
        <end position="485"/>
    </location>
</feature>